<dbReference type="Pfam" id="PF05704">
    <property type="entry name" value="Caps_synth"/>
    <property type="match status" value="1"/>
</dbReference>
<proteinExistence type="predicted"/>
<dbReference type="Gene3D" id="3.90.550.20">
    <property type="match status" value="1"/>
</dbReference>
<dbReference type="InterPro" id="IPR008441">
    <property type="entry name" value="AfumC-like_glycosyl_Trfase"/>
</dbReference>
<dbReference type="Gene3D" id="2.60.120.260">
    <property type="entry name" value="Galactose-binding domain-like"/>
    <property type="match status" value="1"/>
</dbReference>
<evidence type="ECO:0000313" key="1">
    <source>
        <dbReference type="EMBL" id="TQL66593.1"/>
    </source>
</evidence>
<dbReference type="Proteomes" id="UP000320209">
    <property type="component" value="Unassembled WGS sequence"/>
</dbReference>
<dbReference type="InterPro" id="IPR029044">
    <property type="entry name" value="Nucleotide-diphossugar_trans"/>
</dbReference>
<dbReference type="SUPFAM" id="SSF53448">
    <property type="entry name" value="Nucleotide-diphospho-sugar transferases"/>
    <property type="match status" value="1"/>
</dbReference>
<organism evidence="1 2">
    <name type="scientific">Nocardioides albertanoniae</name>
    <dbReference type="NCBI Taxonomy" id="1175486"/>
    <lineage>
        <taxon>Bacteria</taxon>
        <taxon>Bacillati</taxon>
        <taxon>Actinomycetota</taxon>
        <taxon>Actinomycetes</taxon>
        <taxon>Propionibacteriales</taxon>
        <taxon>Nocardioidaceae</taxon>
        <taxon>Nocardioides</taxon>
    </lineage>
</organism>
<dbReference type="GO" id="GO:0016757">
    <property type="term" value="F:glycosyltransferase activity"/>
    <property type="evidence" value="ECO:0007669"/>
    <property type="project" value="InterPro"/>
</dbReference>
<evidence type="ECO:0000313" key="2">
    <source>
        <dbReference type="Proteomes" id="UP000320209"/>
    </source>
</evidence>
<dbReference type="AlphaFoldDB" id="A0A543A1Y8"/>
<gene>
    <name evidence="1" type="ORF">FB381_0456</name>
</gene>
<dbReference type="RefSeq" id="WP_141778786.1">
    <property type="nucleotide sequence ID" value="NZ_VFOV01000001.1"/>
</dbReference>
<dbReference type="OrthoDB" id="9802881at2"/>
<dbReference type="EMBL" id="VFOV01000001">
    <property type="protein sequence ID" value="TQL66593.1"/>
    <property type="molecule type" value="Genomic_DNA"/>
</dbReference>
<keyword evidence="2" id="KW-1185">Reference proteome</keyword>
<sequence length="658" mass="72510">MHERTASDPSTVRDDLALTNLFLNPRLRRPPLLSADRAPQDHLELDPGDWVYVHKHARATLVDDGDGQAVRIEGRTDSNDTHISPGGRDGGLRLGMLPGRTYTFAADVELEAPLRGVLHVNALRIVAGWSTQGEPTWNGARSAAAQNVPGRTRLAVTFTVPVDADEAWVRLFGGARKGAVRWSRFQLSEGANGRAFLDAAAAPPDGLTARWRGDPDRSASELYVDRDTLSPGLLDERLAVWLQLEAFEVAARTAGLVVPGSDLTTALGHASNGSWPKVLEAGEIATEEDPKALAPRLLTAAAAVRLKNHEQVVAALAPIFDDPAVDATACYALARAYRLLHRAGETYDVVGAATAKDPRIDAAGATELMAATTNYTSERVAIRAFVGAHLDQIRRMAHAGRAGKTGEMPYVFVYWAQGMEAAPPIVRACYERLRRVPGIDLRLLTEASVPYWVDVPGHIRHRVPTDKAAFADWLRIALLKEYGGIWVDATCYVTGDPSVVDELVGDRRFFAFRYNDARISSWFLAARNNSYIVHMMHAALEIYHRSHDKATHYFFFHDIFEALAQLDDRFGEIWETKGQHRDTRGAHKLQGQLRRPAGTGADLAAIDGSFVHKLTYKLKPHEITPATVAGALVRGDYERHLMSAPEQPKRRRFVIARR</sequence>
<reference evidence="1 2" key="1">
    <citation type="submission" date="2019-06" db="EMBL/GenBank/DDBJ databases">
        <title>Sequencing the genomes of 1000 actinobacteria strains.</title>
        <authorList>
            <person name="Klenk H.-P."/>
        </authorList>
    </citation>
    <scope>NUCLEOTIDE SEQUENCE [LARGE SCALE GENOMIC DNA]</scope>
    <source>
        <strain evidence="1 2">DSM 25218</strain>
    </source>
</reference>
<name>A0A543A1Y8_9ACTN</name>
<protein>
    <submittedName>
        <fullName evidence="1">Capsular polysaccharide synthesis protein</fullName>
    </submittedName>
</protein>
<accession>A0A543A1Y8</accession>
<comment type="caution">
    <text evidence="1">The sequence shown here is derived from an EMBL/GenBank/DDBJ whole genome shotgun (WGS) entry which is preliminary data.</text>
</comment>